<feature type="domain" description="Alpha/beta hydrolase fold-3" evidence="1">
    <location>
        <begin position="93"/>
        <end position="241"/>
    </location>
</feature>
<dbReference type="EMBL" id="OZ037950">
    <property type="protein sequence ID" value="CAL1713858.1"/>
    <property type="molecule type" value="Genomic_DNA"/>
</dbReference>
<dbReference type="InterPro" id="IPR029058">
    <property type="entry name" value="AB_hydrolase_fold"/>
</dbReference>
<dbReference type="InterPro" id="IPR050466">
    <property type="entry name" value="Carboxylest/Gibb_receptor"/>
</dbReference>
<keyword evidence="3" id="KW-1185">Reference proteome</keyword>
<dbReference type="Pfam" id="PF07859">
    <property type="entry name" value="Abhydrolase_3"/>
    <property type="match status" value="1"/>
</dbReference>
<dbReference type="SUPFAM" id="SSF53474">
    <property type="entry name" value="alpha/beta-Hydrolases"/>
    <property type="match status" value="1"/>
</dbReference>
<proteinExistence type="predicted"/>
<dbReference type="Proteomes" id="UP001497453">
    <property type="component" value="Chromosome 7"/>
</dbReference>
<sequence length="258" mass="28652">MDSSLQTPSLDPELAVLLSHASPPPTPTSILEQREVTKGYISELQEKLRPSLPAESAYRVEDHFVPVDGGEIVARCLVPTEERNAPNGQFRVLVWFHGGGFCDGSLHIDDFYLRKICVKYNVAVVNVEYRLAPEFPFPTSVNDAYAALKWTAENASLLSASISRGFIVAGVSAGGNLAAAVALRARDDPFFTGRKLSGQILQIPQVIHPDAKPEQYKSQLLSLEINKDAPFLTRDNIDRYIVLERRPIRPRILRPFSK</sequence>
<evidence type="ECO:0000259" key="1">
    <source>
        <dbReference type="Pfam" id="PF07859"/>
    </source>
</evidence>
<dbReference type="InterPro" id="IPR013094">
    <property type="entry name" value="AB_hydrolase_3"/>
</dbReference>
<protein>
    <recommendedName>
        <fullName evidence="1">Alpha/beta hydrolase fold-3 domain-containing protein</fullName>
    </recommendedName>
</protein>
<organism evidence="2 3">
    <name type="scientific">Somion occarium</name>
    <dbReference type="NCBI Taxonomy" id="3059160"/>
    <lineage>
        <taxon>Eukaryota</taxon>
        <taxon>Fungi</taxon>
        <taxon>Dikarya</taxon>
        <taxon>Basidiomycota</taxon>
        <taxon>Agaricomycotina</taxon>
        <taxon>Agaricomycetes</taxon>
        <taxon>Polyporales</taxon>
        <taxon>Cerrenaceae</taxon>
        <taxon>Somion</taxon>
    </lineage>
</organism>
<reference evidence="3" key="1">
    <citation type="submission" date="2024-04" db="EMBL/GenBank/DDBJ databases">
        <authorList>
            <person name="Shaw F."/>
            <person name="Minotto A."/>
        </authorList>
    </citation>
    <scope>NUCLEOTIDE SEQUENCE [LARGE SCALE GENOMIC DNA]</scope>
</reference>
<accession>A0ABP1E3B2</accession>
<evidence type="ECO:0000313" key="2">
    <source>
        <dbReference type="EMBL" id="CAL1713858.1"/>
    </source>
</evidence>
<dbReference type="PANTHER" id="PTHR23024">
    <property type="entry name" value="ARYLACETAMIDE DEACETYLASE"/>
    <property type="match status" value="1"/>
</dbReference>
<dbReference type="Gene3D" id="3.40.50.1820">
    <property type="entry name" value="alpha/beta hydrolase"/>
    <property type="match status" value="1"/>
</dbReference>
<name>A0ABP1E3B2_9APHY</name>
<evidence type="ECO:0000313" key="3">
    <source>
        <dbReference type="Proteomes" id="UP001497453"/>
    </source>
</evidence>
<gene>
    <name evidence="2" type="ORF">GFSPODELE1_LOCUS9518</name>
</gene>